<dbReference type="SMART" id="SM00647">
    <property type="entry name" value="IBR"/>
    <property type="match status" value="2"/>
</dbReference>
<evidence type="ECO:0000256" key="5">
    <source>
        <dbReference type="ARBA" id="ARBA00022737"/>
    </source>
</evidence>
<dbReference type="EMBL" id="QWIK01001978">
    <property type="protein sequence ID" value="RMX91388.1"/>
    <property type="molecule type" value="Genomic_DNA"/>
</dbReference>
<proteinExistence type="predicted"/>
<protein>
    <recommendedName>
        <fullName evidence="2">RBR-type E3 ubiquitin transferase</fullName>
        <ecNumber evidence="2">2.3.2.31</ecNumber>
    </recommendedName>
</protein>
<evidence type="ECO:0000256" key="8">
    <source>
        <dbReference type="ARBA" id="ARBA00022833"/>
    </source>
</evidence>
<evidence type="ECO:0000256" key="9">
    <source>
        <dbReference type="PROSITE-ProRule" id="PRU00175"/>
    </source>
</evidence>
<dbReference type="VEuPathDB" id="FungiDB:BTJ68_01696"/>
<evidence type="ECO:0000313" key="19">
    <source>
        <dbReference type="Proteomes" id="UP000281245"/>
    </source>
</evidence>
<reference evidence="17 18" key="1">
    <citation type="journal article" date="2018" name="BMC Genomics">
        <title>Genomic evidence for intraspecific hybridization in a clonal and extremely halotolerant yeast.</title>
        <authorList>
            <person name="Gostincar C."/>
            <person name="Stajich J.E."/>
            <person name="Zupancic J."/>
            <person name="Zalar P."/>
            <person name="Gunde-Cimerman N."/>
        </authorList>
    </citation>
    <scope>NUCLEOTIDE SEQUENCE [LARGE SCALE GENOMIC DNA]</scope>
    <source>
        <strain evidence="16 18">EXF-6651</strain>
        <strain evidence="14 20">EXF-6654</strain>
        <strain evidence="13 19">EXF-6656</strain>
        <strain evidence="15 17">EXF-6669</strain>
    </source>
</reference>
<feature type="compositionally biased region" description="Polar residues" evidence="10">
    <location>
        <begin position="153"/>
        <end position="162"/>
    </location>
</feature>
<dbReference type="PROSITE" id="PS50089">
    <property type="entry name" value="ZF_RING_2"/>
    <property type="match status" value="1"/>
</dbReference>
<dbReference type="CDD" id="cd20335">
    <property type="entry name" value="BRcat_RBR"/>
    <property type="match status" value="1"/>
</dbReference>
<feature type="compositionally biased region" description="Polar residues" evidence="10">
    <location>
        <begin position="12"/>
        <end position="26"/>
    </location>
</feature>
<evidence type="ECO:0000256" key="7">
    <source>
        <dbReference type="ARBA" id="ARBA00022786"/>
    </source>
</evidence>
<evidence type="ECO:0000256" key="6">
    <source>
        <dbReference type="ARBA" id="ARBA00022771"/>
    </source>
</evidence>
<dbReference type="InterPro" id="IPR031127">
    <property type="entry name" value="E3_UB_ligase_RBR"/>
</dbReference>
<evidence type="ECO:0000256" key="4">
    <source>
        <dbReference type="ARBA" id="ARBA00022723"/>
    </source>
</evidence>
<keyword evidence="4" id="KW-0479">Metal-binding</keyword>
<keyword evidence="6 9" id="KW-0863">Zinc-finger</keyword>
<evidence type="ECO:0000313" key="13">
    <source>
        <dbReference type="EMBL" id="RMX73032.1"/>
    </source>
</evidence>
<dbReference type="InterPro" id="IPR013083">
    <property type="entry name" value="Znf_RING/FYVE/PHD"/>
</dbReference>
<evidence type="ECO:0000313" key="16">
    <source>
        <dbReference type="EMBL" id="RMY15257.1"/>
    </source>
</evidence>
<dbReference type="InterPro" id="IPR044066">
    <property type="entry name" value="TRIAD_supradom"/>
</dbReference>
<evidence type="ECO:0000256" key="3">
    <source>
        <dbReference type="ARBA" id="ARBA00022679"/>
    </source>
</evidence>
<dbReference type="Gene3D" id="1.20.120.1750">
    <property type="match status" value="1"/>
</dbReference>
<dbReference type="EMBL" id="QWIJ01001958">
    <property type="protein sequence ID" value="RMX73032.1"/>
    <property type="molecule type" value="Genomic_DNA"/>
</dbReference>
<dbReference type="Proteomes" id="UP000281245">
    <property type="component" value="Unassembled WGS sequence"/>
</dbReference>
<dbReference type="Proteomes" id="UP000282582">
    <property type="component" value="Unassembled WGS sequence"/>
</dbReference>
<dbReference type="Proteomes" id="UP000276864">
    <property type="component" value="Unassembled WGS sequence"/>
</dbReference>
<feature type="region of interest" description="Disordered" evidence="10">
    <location>
        <begin position="146"/>
        <end position="183"/>
    </location>
</feature>
<organism evidence="15 17">
    <name type="scientific">Hortaea werneckii</name>
    <name type="common">Black yeast</name>
    <name type="synonym">Cladosporium werneckii</name>
    <dbReference type="NCBI Taxonomy" id="91943"/>
    <lineage>
        <taxon>Eukaryota</taxon>
        <taxon>Fungi</taxon>
        <taxon>Dikarya</taxon>
        <taxon>Ascomycota</taxon>
        <taxon>Pezizomycotina</taxon>
        <taxon>Dothideomycetes</taxon>
        <taxon>Dothideomycetidae</taxon>
        <taxon>Mycosphaerellales</taxon>
        <taxon>Teratosphaeriaceae</taxon>
        <taxon>Hortaea</taxon>
    </lineage>
</organism>
<keyword evidence="5" id="KW-0677">Repeat</keyword>
<dbReference type="EMBL" id="QWIL01002225">
    <property type="protein sequence ID" value="RMX95966.1"/>
    <property type="molecule type" value="Genomic_DNA"/>
</dbReference>
<name>A0A3M6XZI9_HORWE</name>
<feature type="region of interest" description="Disordered" evidence="10">
    <location>
        <begin position="284"/>
        <end position="322"/>
    </location>
</feature>
<keyword evidence="8" id="KW-0862">Zinc</keyword>
<dbReference type="GO" id="GO:0016567">
    <property type="term" value="P:protein ubiquitination"/>
    <property type="evidence" value="ECO:0007669"/>
    <property type="project" value="InterPro"/>
</dbReference>
<feature type="compositionally biased region" description="Polar residues" evidence="10">
    <location>
        <begin position="170"/>
        <end position="183"/>
    </location>
</feature>
<evidence type="ECO:0000313" key="14">
    <source>
        <dbReference type="EMBL" id="RMX91388.1"/>
    </source>
</evidence>
<evidence type="ECO:0000256" key="10">
    <source>
        <dbReference type="SAM" id="MobiDB-lite"/>
    </source>
</evidence>
<sequence length="659" mass="73023">MTGLKKLASTFGFGSTQPSNQSTGSVRNEEGPAKLKKLAKPNKGNSKLQQHESNFEKQSPPQLSSTQARLSIQDDEDQATIRSVSSYIIDEETRELAELSRRYESIQTYVDASARKTEDRASTYSSLWNSSYVKIKDLPVSVERDEVIHSKSRPSSSGTGETLSEFDPRTASNQPETSNLEATSLSVAAKRPLVSSSIASRRRANRKIPVRNYGLEHCEESNTAHSAAGLIGFGSRPTEGTVVGPASAAEPIHDAYRPITPSSSELKSTYATVQSGRWPLPEAQHSAALHCESRDQAASSKANGEPGISEAAPSKAAPPFQANDSNAVINTREPNHRWKGKSPVIDQPEGHSEDAIYLRHLLARSASIERDIASQLLTEADPSLHLREMHAQIRLFQESAVRWQQELDERKCAVARSERMAAERARLRDCVVCGDTKDPLDFPVKTPTPGCRHPPGLCTQCLQSWIASELDSKGCEGIRCPECPQTLQHADVRQAASQETFKAYDTLATRNALSTLAEFAWCLNPQCGSGQLNIQNQNFMDCASCRFKQCLRHKVAWHMGETCEQYEYRSSGAKARADEAKTEATLMTMSKLCPNKQCGWRIEKTGGCEHMTCRRCRHEFCWQCMAAQSEIKRIGNEAHKSWCKFHSKNLAIAWPFNVH</sequence>
<dbReference type="Proteomes" id="UP000271337">
    <property type="component" value="Unassembled WGS sequence"/>
</dbReference>
<dbReference type="GO" id="GO:0008270">
    <property type="term" value="F:zinc ion binding"/>
    <property type="evidence" value="ECO:0007669"/>
    <property type="project" value="UniProtKB-KW"/>
</dbReference>
<dbReference type="CDD" id="cd20336">
    <property type="entry name" value="Rcat_RBR"/>
    <property type="match status" value="1"/>
</dbReference>
<dbReference type="Gene3D" id="3.30.40.10">
    <property type="entry name" value="Zinc/RING finger domain, C3HC4 (zinc finger)"/>
    <property type="match status" value="1"/>
</dbReference>
<evidence type="ECO:0000313" key="18">
    <source>
        <dbReference type="Proteomes" id="UP000276864"/>
    </source>
</evidence>
<accession>A0A3M6XZI9</accession>
<dbReference type="InterPro" id="IPR001841">
    <property type="entry name" value="Znf_RING"/>
</dbReference>
<comment type="caution">
    <text evidence="15">The sequence shown here is derived from an EMBL/GenBank/DDBJ whole genome shotgun (WGS) entry which is preliminary data.</text>
</comment>
<dbReference type="SUPFAM" id="SSF57850">
    <property type="entry name" value="RING/U-box"/>
    <property type="match status" value="3"/>
</dbReference>
<dbReference type="EC" id="2.3.2.31" evidence="2"/>
<dbReference type="Pfam" id="PF22191">
    <property type="entry name" value="IBR_1"/>
    <property type="match status" value="1"/>
</dbReference>
<evidence type="ECO:0000256" key="2">
    <source>
        <dbReference type="ARBA" id="ARBA00012251"/>
    </source>
</evidence>
<dbReference type="Pfam" id="PF01485">
    <property type="entry name" value="IBR"/>
    <property type="match status" value="1"/>
</dbReference>
<comment type="catalytic activity">
    <reaction evidence="1">
        <text>[E2 ubiquitin-conjugating enzyme]-S-ubiquitinyl-L-cysteine + [acceptor protein]-L-lysine = [E2 ubiquitin-conjugating enzyme]-L-cysteine + [acceptor protein]-N(6)-ubiquitinyl-L-lysine.</text>
        <dbReference type="EC" id="2.3.2.31"/>
    </reaction>
</comment>
<evidence type="ECO:0000313" key="15">
    <source>
        <dbReference type="EMBL" id="RMX95966.1"/>
    </source>
</evidence>
<feature type="domain" description="RING-type" evidence="11">
    <location>
        <begin position="430"/>
        <end position="483"/>
    </location>
</feature>
<evidence type="ECO:0000256" key="1">
    <source>
        <dbReference type="ARBA" id="ARBA00001798"/>
    </source>
</evidence>
<dbReference type="EMBL" id="QWIM01002320">
    <property type="protein sequence ID" value="RMY15257.1"/>
    <property type="molecule type" value="Genomic_DNA"/>
</dbReference>
<keyword evidence="7" id="KW-0833">Ubl conjugation pathway</keyword>
<dbReference type="PROSITE" id="PS51873">
    <property type="entry name" value="TRIAD"/>
    <property type="match status" value="1"/>
</dbReference>
<evidence type="ECO:0000259" key="12">
    <source>
        <dbReference type="PROSITE" id="PS51873"/>
    </source>
</evidence>
<feature type="region of interest" description="Disordered" evidence="10">
    <location>
        <begin position="1"/>
        <end position="77"/>
    </location>
</feature>
<feature type="compositionally biased region" description="Polar residues" evidence="10">
    <location>
        <begin position="56"/>
        <end position="70"/>
    </location>
</feature>
<dbReference type="AlphaFoldDB" id="A0A3M6XZI9"/>
<evidence type="ECO:0000259" key="11">
    <source>
        <dbReference type="PROSITE" id="PS50089"/>
    </source>
</evidence>
<evidence type="ECO:0000313" key="17">
    <source>
        <dbReference type="Proteomes" id="UP000271337"/>
    </source>
</evidence>
<dbReference type="OrthoDB" id="1431934at2759"/>
<gene>
    <name evidence="16" type="ORF">D0866_13827</name>
    <name evidence="15" type="ORF">D0867_13307</name>
    <name evidence="14" type="ORF">D0868_14018</name>
    <name evidence="13" type="ORF">D0869_14012</name>
</gene>
<keyword evidence="3" id="KW-0808">Transferase</keyword>
<evidence type="ECO:0000313" key="20">
    <source>
        <dbReference type="Proteomes" id="UP000282582"/>
    </source>
</evidence>
<dbReference type="GO" id="GO:0061630">
    <property type="term" value="F:ubiquitin protein ligase activity"/>
    <property type="evidence" value="ECO:0007669"/>
    <property type="project" value="UniProtKB-EC"/>
</dbReference>
<feature type="domain" description="RING-type" evidence="12">
    <location>
        <begin position="426"/>
        <end position="647"/>
    </location>
</feature>
<dbReference type="PANTHER" id="PTHR11685">
    <property type="entry name" value="RBR FAMILY RING FINGER AND IBR DOMAIN-CONTAINING"/>
    <property type="match status" value="1"/>
</dbReference>
<dbReference type="InterPro" id="IPR002867">
    <property type="entry name" value="IBR_dom"/>
</dbReference>